<evidence type="ECO:0000313" key="2">
    <source>
        <dbReference type="EMBL" id="BAJ93842.1"/>
    </source>
</evidence>
<name>F2DFH1_HORVV</name>
<dbReference type="EMBL" id="AK362638">
    <property type="protein sequence ID" value="BAJ93842.1"/>
    <property type="molecule type" value="mRNA"/>
</dbReference>
<dbReference type="AlphaFoldDB" id="F2DFH1"/>
<feature type="transmembrane region" description="Helical" evidence="1">
    <location>
        <begin position="12"/>
        <end position="35"/>
    </location>
</feature>
<sequence>MPDLRFVRELRLWRWIRGLTVVMAPLLVRLGFWGYCYGGQRGCGGGGGSEVVPVVCSCTRWCRSQHEQSTMVMCTPWSPSDPIGLVSSLLNTSGVEARFAGSFWLGSLPGVYRGGEILGSGRKLVSSTGVDAGNVGACGRPFLPWRHCRRAASHH</sequence>
<reference evidence="2" key="1">
    <citation type="journal article" date="2011" name="Plant Physiol.">
        <title>Comprehensive sequence analysis of 24,783 barley full-length cDNAs derived from 12 clone libraries.</title>
        <authorList>
            <person name="Matsumoto T."/>
            <person name="Tanaka T."/>
            <person name="Sakai H."/>
            <person name="Amano N."/>
            <person name="Kanamori H."/>
            <person name="Kurita K."/>
            <person name="Kikuta A."/>
            <person name="Kamiya K."/>
            <person name="Yamamoto M."/>
            <person name="Ikawa H."/>
            <person name="Fujii N."/>
            <person name="Hori K."/>
            <person name="Itoh T."/>
            <person name="Sato K."/>
        </authorList>
    </citation>
    <scope>NUCLEOTIDE SEQUENCE</scope>
    <source>
        <tissue evidence="2">Shoot and root</tissue>
    </source>
</reference>
<keyword evidence="1" id="KW-1133">Transmembrane helix</keyword>
<protein>
    <submittedName>
        <fullName evidence="2">Predicted protein</fullName>
    </submittedName>
</protein>
<organism evidence="2">
    <name type="scientific">Hordeum vulgare subsp. vulgare</name>
    <name type="common">Domesticated barley</name>
    <dbReference type="NCBI Taxonomy" id="112509"/>
    <lineage>
        <taxon>Eukaryota</taxon>
        <taxon>Viridiplantae</taxon>
        <taxon>Streptophyta</taxon>
        <taxon>Embryophyta</taxon>
        <taxon>Tracheophyta</taxon>
        <taxon>Spermatophyta</taxon>
        <taxon>Magnoliopsida</taxon>
        <taxon>Liliopsida</taxon>
        <taxon>Poales</taxon>
        <taxon>Poaceae</taxon>
        <taxon>BOP clade</taxon>
        <taxon>Pooideae</taxon>
        <taxon>Triticodae</taxon>
        <taxon>Triticeae</taxon>
        <taxon>Hordeinae</taxon>
        <taxon>Hordeum</taxon>
    </lineage>
</organism>
<keyword evidence="1" id="KW-0812">Transmembrane</keyword>
<accession>F2DFH1</accession>
<proteinExistence type="evidence at transcript level"/>
<evidence type="ECO:0000256" key="1">
    <source>
        <dbReference type="SAM" id="Phobius"/>
    </source>
</evidence>
<keyword evidence="1" id="KW-0472">Membrane</keyword>